<sequence length="161" mass="17559">MNTNDRDRAGRTPLHYAVIDAPVGLDHTTALKDPALKSENHRKIVEFILANSRRLLDAGADVNAIDEQGCTPLHFAAKGESYEVVRLLLDAGADINAGSNRGETPLLNAVTNTTPAKLPIVRLLREHGADPTVIAHDGFSALKYVQRYGKPELREIFADLL</sequence>
<evidence type="ECO:0000256" key="2">
    <source>
        <dbReference type="ARBA" id="ARBA00023043"/>
    </source>
</evidence>
<dbReference type="OrthoDB" id="9812708at2"/>
<gene>
    <name evidence="4" type="ORF">LAUMK13_00074</name>
</gene>
<dbReference type="Gene3D" id="1.25.40.20">
    <property type="entry name" value="Ankyrin repeat-containing domain"/>
    <property type="match status" value="1"/>
</dbReference>
<accession>A0A498PKT0</accession>
<proteinExistence type="predicted"/>
<dbReference type="PROSITE" id="PS50297">
    <property type="entry name" value="ANK_REP_REGION"/>
    <property type="match status" value="1"/>
</dbReference>
<evidence type="ECO:0000256" key="1">
    <source>
        <dbReference type="ARBA" id="ARBA00022737"/>
    </source>
</evidence>
<feature type="repeat" description="ANK" evidence="3">
    <location>
        <begin position="68"/>
        <end position="100"/>
    </location>
</feature>
<protein>
    <submittedName>
        <fullName evidence="4">Uncharacterized protein</fullName>
    </submittedName>
</protein>
<evidence type="ECO:0000256" key="3">
    <source>
        <dbReference type="PROSITE-ProRule" id="PRU00023"/>
    </source>
</evidence>
<dbReference type="EMBL" id="UPHQ01000006">
    <property type="protein sequence ID" value="VBA32483.1"/>
    <property type="molecule type" value="Genomic_DNA"/>
</dbReference>
<dbReference type="Pfam" id="PF12796">
    <property type="entry name" value="Ank_2"/>
    <property type="match status" value="1"/>
</dbReference>
<dbReference type="RefSeq" id="WP_075542040.1">
    <property type="nucleotide sequence ID" value="NZ_UPHQ01000006.1"/>
</dbReference>
<dbReference type="PANTHER" id="PTHR24171">
    <property type="entry name" value="ANKYRIN REPEAT DOMAIN-CONTAINING PROTEIN 39-RELATED"/>
    <property type="match status" value="1"/>
</dbReference>
<organism evidence="4 5">
    <name type="scientific">Mycobacterium innocens</name>
    <dbReference type="NCBI Taxonomy" id="2341083"/>
    <lineage>
        <taxon>Bacteria</taxon>
        <taxon>Bacillati</taxon>
        <taxon>Actinomycetota</taxon>
        <taxon>Actinomycetes</taxon>
        <taxon>Mycobacteriales</taxon>
        <taxon>Mycobacteriaceae</taxon>
        <taxon>Mycobacterium</taxon>
    </lineage>
</organism>
<name>A0A498PKT0_9MYCO</name>
<keyword evidence="1" id="KW-0677">Repeat</keyword>
<feature type="repeat" description="ANK" evidence="3">
    <location>
        <begin position="101"/>
        <end position="136"/>
    </location>
</feature>
<dbReference type="AlphaFoldDB" id="A0A498PKT0"/>
<keyword evidence="5" id="KW-1185">Reference proteome</keyword>
<dbReference type="InterPro" id="IPR036770">
    <property type="entry name" value="Ankyrin_rpt-contain_sf"/>
</dbReference>
<evidence type="ECO:0000313" key="5">
    <source>
        <dbReference type="Proteomes" id="UP000267289"/>
    </source>
</evidence>
<dbReference type="SMART" id="SM00248">
    <property type="entry name" value="ANK"/>
    <property type="match status" value="3"/>
</dbReference>
<dbReference type="Proteomes" id="UP000267289">
    <property type="component" value="Unassembled WGS sequence"/>
</dbReference>
<dbReference type="InterPro" id="IPR002110">
    <property type="entry name" value="Ankyrin_rpt"/>
</dbReference>
<dbReference type="SUPFAM" id="SSF48403">
    <property type="entry name" value="Ankyrin repeat"/>
    <property type="match status" value="1"/>
</dbReference>
<keyword evidence="2 3" id="KW-0040">ANK repeat</keyword>
<reference evidence="4 5" key="1">
    <citation type="submission" date="2018-09" db="EMBL/GenBank/DDBJ databases">
        <authorList>
            <person name="Tagini F."/>
        </authorList>
    </citation>
    <scope>NUCLEOTIDE SEQUENCE [LARGE SCALE GENOMIC DNA]</scope>
    <source>
        <strain evidence="4 5">MK13</strain>
    </source>
</reference>
<evidence type="ECO:0000313" key="4">
    <source>
        <dbReference type="EMBL" id="VBA32483.1"/>
    </source>
</evidence>
<dbReference type="PROSITE" id="PS50088">
    <property type="entry name" value="ANK_REPEAT"/>
    <property type="match status" value="2"/>
</dbReference>
<dbReference type="PRINTS" id="PR01415">
    <property type="entry name" value="ANKYRIN"/>
</dbReference>